<keyword evidence="1" id="KW-0812">Transmembrane</keyword>
<reference evidence="2 3" key="1">
    <citation type="submission" date="2021-06" db="EMBL/GenBank/DDBJ databases">
        <authorList>
            <person name="Kallberg Y."/>
            <person name="Tangrot J."/>
            <person name="Rosling A."/>
        </authorList>
    </citation>
    <scope>NUCLEOTIDE SEQUENCE [LARGE SCALE GENOMIC DNA]</scope>
    <source>
        <strain evidence="2 3">120-4 pot B 10/14</strain>
    </source>
</reference>
<keyword evidence="1" id="KW-0472">Membrane</keyword>
<keyword evidence="1" id="KW-1133">Transmembrane helix</keyword>
<evidence type="ECO:0000313" key="2">
    <source>
        <dbReference type="EMBL" id="CAG8841883.1"/>
    </source>
</evidence>
<evidence type="ECO:0000256" key="1">
    <source>
        <dbReference type="SAM" id="Phobius"/>
    </source>
</evidence>
<organism evidence="2 3">
    <name type="scientific">Gigaspora margarita</name>
    <dbReference type="NCBI Taxonomy" id="4874"/>
    <lineage>
        <taxon>Eukaryota</taxon>
        <taxon>Fungi</taxon>
        <taxon>Fungi incertae sedis</taxon>
        <taxon>Mucoromycota</taxon>
        <taxon>Glomeromycotina</taxon>
        <taxon>Glomeromycetes</taxon>
        <taxon>Diversisporales</taxon>
        <taxon>Gigasporaceae</taxon>
        <taxon>Gigaspora</taxon>
    </lineage>
</organism>
<dbReference type="Proteomes" id="UP000789901">
    <property type="component" value="Unassembled WGS sequence"/>
</dbReference>
<feature type="non-terminal residue" evidence="2">
    <location>
        <position position="63"/>
    </location>
</feature>
<name>A0ABN7WW46_GIGMA</name>
<protein>
    <submittedName>
        <fullName evidence="2">40025_t:CDS:1</fullName>
    </submittedName>
</protein>
<feature type="non-terminal residue" evidence="2">
    <location>
        <position position="1"/>
    </location>
</feature>
<evidence type="ECO:0000313" key="3">
    <source>
        <dbReference type="Proteomes" id="UP000789901"/>
    </source>
</evidence>
<keyword evidence="3" id="KW-1185">Reference proteome</keyword>
<feature type="transmembrane region" description="Helical" evidence="1">
    <location>
        <begin position="20"/>
        <end position="41"/>
    </location>
</feature>
<proteinExistence type="predicted"/>
<comment type="caution">
    <text evidence="2">The sequence shown here is derived from an EMBL/GenBank/DDBJ whole genome shotgun (WGS) entry which is preliminary data.</text>
</comment>
<accession>A0ABN7WW46</accession>
<dbReference type="EMBL" id="CAJVQB010067195">
    <property type="protein sequence ID" value="CAG8841883.1"/>
    <property type="molecule type" value="Genomic_DNA"/>
</dbReference>
<sequence>TGIYTIIFVSIGIRIDESMIVFIIMKSQISVFWVGMVFAIFEEKIFKKKTLRQTKNRIKKDIG</sequence>
<gene>
    <name evidence="2" type="ORF">GMARGA_LOCUS35682</name>
</gene>